<dbReference type="EMBL" id="ML213628">
    <property type="protein sequence ID" value="TFK34749.1"/>
    <property type="molecule type" value="Genomic_DNA"/>
</dbReference>
<feature type="compositionally biased region" description="Polar residues" evidence="1">
    <location>
        <begin position="1024"/>
        <end position="1039"/>
    </location>
</feature>
<feature type="compositionally biased region" description="Low complexity" evidence="1">
    <location>
        <begin position="358"/>
        <end position="369"/>
    </location>
</feature>
<dbReference type="Proteomes" id="UP000308652">
    <property type="component" value="Unassembled WGS sequence"/>
</dbReference>
<sequence length="1302" mass="139585">MPPRPVLKLKRDRPISAIYLGSNAAFSNSPHASYLINTPPGLPDLPEPPSPGASVSSSGSGLPSPPATNSTGSGSTGDPGSIAVRTRPISMDSSEGSSGGSFYAVQNISTSSLNGTGHTRTLSRSSSAVLSRSNSRAGDYHDDMDDGDDAPGEDDTARLNRQHVSSNGESSVISPPNASENVLALQRVKNLAQRNRMALDKLSSISRLSTPSPNRTSTIPNSRSPIPSSSSSHTSSSHSSHSNTSRLRASLPPPSYEPGLSGSETEREGGLAYSRHQASASTSHLPSSSVLSTPSRRPNTPPVRAPSPISRDPSTSSSSTLTSSSSTLTSSSVASSSHHQARLRHTSAPGSPQKARLNSNSSTGSNSPTSRRRKRASVASVLADFTEEDDDGFATARERDRDTARGGRGSGGRGSGSGGSGGQSRRSPAAIGRRRGALPKEFIIGSSSQPNGNDEQVEKGSGRYSAEPMTPHRPPTTTHAPSTTSGALGRSSTVHDTRRTGTGRWVSGDYRSVTSSAHYPTEERRRKLSIETPRTDTRERRISNENRLRERRISLEPPLASGTRERRQSTRGGSAESALGIWSPTGRSLVGEGLRAAGLSRRSMGPDVGDARSGDVFRNEGRAPRVEWSVSDGRGKEREDTMGRDRAPPRATTSMADYRYVDEYRERDRGTGRDVDREPVLRGYKSAYPLPLREREGEPERTRELTFPRRELSLVRRERDVVDRDRAGSSMSRYQPNTPAHAPHLQERERYSSPFGSRRFNTQPQPQPQPPPTPSGSQQHQPQTEHTRLMIESLGMFESQLAKIPALASLASSSTSSRGETTHDELARTAQSIVFATERLNSMLRTGTSRALEAQIDAEVDDDGETGGMNMVEVWRKVGGEYREGLRTADDLVRGVTGFLLGVGRVMREVGGSVSSIPNGSVAGSGGDTGSPAMHNRSISLSVVEDEVRRGTSSPDAAGSTSAGSGRRSVGSRRSWEPAVQEGGREDTLRRLAGDRPASGLGSAMRSSPAYRPRELEDRLETPPASQTRSTANPSNQPASMRRRLFTPREQREQREQQQQMNATADAVISLNSPESMRVQDYEPSPTPASRTRDVQLDRSRTLPPLGIPKPLPTLPSESRLRRNVTTTDKTSSLRERGTHDRRKASATSISTVRGSSAFPVLTTPVNATTAITAHTVSNSPQQTAFPLLRSDSSKSTRSQVTFSRPSTVSVSALSGLQQQDQRQRTISGTSPVSAEPSTSAPVTAAMAGPSTPLSGSETERDTRRRTIGTRASGRVSLDSQRSEEDGGASRACEEGAEEDSY</sequence>
<feature type="compositionally biased region" description="Basic and acidic residues" evidence="1">
    <location>
        <begin position="609"/>
        <end position="625"/>
    </location>
</feature>
<feature type="compositionally biased region" description="Basic and acidic residues" evidence="1">
    <location>
        <begin position="520"/>
        <end position="554"/>
    </location>
</feature>
<feature type="compositionally biased region" description="Low complexity" evidence="1">
    <location>
        <begin position="217"/>
        <end position="246"/>
    </location>
</feature>
<reference evidence="2 3" key="1">
    <citation type="journal article" date="2019" name="Nat. Ecol. Evol.">
        <title>Megaphylogeny resolves global patterns of mushroom evolution.</title>
        <authorList>
            <person name="Varga T."/>
            <person name="Krizsan K."/>
            <person name="Foldi C."/>
            <person name="Dima B."/>
            <person name="Sanchez-Garcia M."/>
            <person name="Sanchez-Ramirez S."/>
            <person name="Szollosi G.J."/>
            <person name="Szarkandi J.G."/>
            <person name="Papp V."/>
            <person name="Albert L."/>
            <person name="Andreopoulos W."/>
            <person name="Angelini C."/>
            <person name="Antonin V."/>
            <person name="Barry K.W."/>
            <person name="Bougher N.L."/>
            <person name="Buchanan P."/>
            <person name="Buyck B."/>
            <person name="Bense V."/>
            <person name="Catcheside P."/>
            <person name="Chovatia M."/>
            <person name="Cooper J."/>
            <person name="Damon W."/>
            <person name="Desjardin D."/>
            <person name="Finy P."/>
            <person name="Geml J."/>
            <person name="Haridas S."/>
            <person name="Hughes K."/>
            <person name="Justo A."/>
            <person name="Karasinski D."/>
            <person name="Kautmanova I."/>
            <person name="Kiss B."/>
            <person name="Kocsube S."/>
            <person name="Kotiranta H."/>
            <person name="LaButti K.M."/>
            <person name="Lechner B.E."/>
            <person name="Liimatainen K."/>
            <person name="Lipzen A."/>
            <person name="Lukacs Z."/>
            <person name="Mihaltcheva S."/>
            <person name="Morgado L.N."/>
            <person name="Niskanen T."/>
            <person name="Noordeloos M.E."/>
            <person name="Ohm R.A."/>
            <person name="Ortiz-Santana B."/>
            <person name="Ovrebo C."/>
            <person name="Racz N."/>
            <person name="Riley R."/>
            <person name="Savchenko A."/>
            <person name="Shiryaev A."/>
            <person name="Soop K."/>
            <person name="Spirin V."/>
            <person name="Szebenyi C."/>
            <person name="Tomsovsky M."/>
            <person name="Tulloss R.E."/>
            <person name="Uehling J."/>
            <person name="Grigoriev I.V."/>
            <person name="Vagvolgyi C."/>
            <person name="Papp T."/>
            <person name="Martin F.M."/>
            <person name="Miettinen O."/>
            <person name="Hibbett D.S."/>
            <person name="Nagy L.G."/>
        </authorList>
    </citation>
    <scope>NUCLEOTIDE SEQUENCE [LARGE SCALE GENOMIC DNA]</scope>
    <source>
        <strain evidence="2 3">CBS 166.37</strain>
    </source>
</reference>
<dbReference type="STRING" id="68775.A0A5C3LNI2"/>
<feature type="region of interest" description="Disordered" evidence="1">
    <location>
        <begin position="721"/>
        <end position="785"/>
    </location>
</feature>
<feature type="compositionally biased region" description="Low complexity" evidence="1">
    <location>
        <begin position="52"/>
        <end position="81"/>
    </location>
</feature>
<feature type="compositionally biased region" description="Low complexity" evidence="1">
    <location>
        <begin position="119"/>
        <end position="137"/>
    </location>
</feature>
<feature type="compositionally biased region" description="Low complexity" evidence="1">
    <location>
        <begin position="278"/>
        <end position="295"/>
    </location>
</feature>
<feature type="region of interest" description="Disordered" evidence="1">
    <location>
        <begin position="601"/>
        <end position="705"/>
    </location>
</feature>
<feature type="compositionally biased region" description="Basic and acidic residues" evidence="1">
    <location>
        <begin position="659"/>
        <end position="680"/>
    </location>
</feature>
<feature type="compositionally biased region" description="Basic and acidic residues" evidence="1">
    <location>
        <begin position="396"/>
        <end position="405"/>
    </location>
</feature>
<feature type="region of interest" description="Disordered" evidence="1">
    <location>
        <begin position="912"/>
        <end position="1043"/>
    </location>
</feature>
<gene>
    <name evidence="2" type="ORF">BDQ12DRAFT_669141</name>
</gene>
<feature type="compositionally biased region" description="Basic and acidic residues" evidence="1">
    <location>
        <begin position="1012"/>
        <end position="1021"/>
    </location>
</feature>
<proteinExistence type="predicted"/>
<feature type="compositionally biased region" description="Polar residues" evidence="1">
    <location>
        <begin position="1194"/>
        <end position="1242"/>
    </location>
</feature>
<name>A0A5C3LNI2_9AGAR</name>
<accession>A0A5C3LNI2</accession>
<feature type="compositionally biased region" description="Basic and acidic residues" evidence="1">
    <location>
        <begin position="983"/>
        <end position="994"/>
    </location>
</feature>
<protein>
    <submittedName>
        <fullName evidence="2">Uncharacterized protein</fullName>
    </submittedName>
</protein>
<evidence type="ECO:0000256" key="1">
    <source>
        <dbReference type="SAM" id="MobiDB-lite"/>
    </source>
</evidence>
<feature type="compositionally biased region" description="Basic and acidic residues" evidence="1">
    <location>
        <begin position="633"/>
        <end position="648"/>
    </location>
</feature>
<feature type="compositionally biased region" description="Polar residues" evidence="1">
    <location>
        <begin position="203"/>
        <end position="216"/>
    </location>
</feature>
<feature type="region of interest" description="Disordered" evidence="1">
    <location>
        <begin position="199"/>
        <end position="587"/>
    </location>
</feature>
<evidence type="ECO:0000313" key="3">
    <source>
        <dbReference type="Proteomes" id="UP000308652"/>
    </source>
</evidence>
<feature type="compositionally biased region" description="Basic and acidic residues" evidence="1">
    <location>
        <begin position="1091"/>
        <end position="1101"/>
    </location>
</feature>
<feature type="region of interest" description="Disordered" evidence="1">
    <location>
        <begin position="25"/>
        <end position="179"/>
    </location>
</feature>
<keyword evidence="3" id="KW-1185">Reference proteome</keyword>
<dbReference type="OrthoDB" id="3358078at2759"/>
<feature type="compositionally biased region" description="Polar residues" evidence="1">
    <location>
        <begin position="162"/>
        <end position="179"/>
    </location>
</feature>
<feature type="compositionally biased region" description="Acidic residues" evidence="1">
    <location>
        <begin position="142"/>
        <end position="154"/>
    </location>
</feature>
<feature type="compositionally biased region" description="Low complexity" evidence="1">
    <location>
        <begin position="953"/>
        <end position="973"/>
    </location>
</feature>
<organism evidence="2 3">
    <name type="scientific">Crucibulum laeve</name>
    <dbReference type="NCBI Taxonomy" id="68775"/>
    <lineage>
        <taxon>Eukaryota</taxon>
        <taxon>Fungi</taxon>
        <taxon>Dikarya</taxon>
        <taxon>Basidiomycota</taxon>
        <taxon>Agaricomycotina</taxon>
        <taxon>Agaricomycetes</taxon>
        <taxon>Agaricomycetidae</taxon>
        <taxon>Agaricales</taxon>
        <taxon>Agaricineae</taxon>
        <taxon>Nidulariaceae</taxon>
        <taxon>Crucibulum</taxon>
    </lineage>
</organism>
<feature type="compositionally biased region" description="Polar residues" evidence="1">
    <location>
        <begin position="445"/>
        <end position="454"/>
    </location>
</feature>
<feature type="compositionally biased region" description="Low complexity" evidence="1">
    <location>
        <begin position="314"/>
        <end position="337"/>
    </location>
</feature>
<feature type="compositionally biased region" description="Basic and acidic residues" evidence="1">
    <location>
        <begin position="692"/>
        <end position="705"/>
    </location>
</feature>
<feature type="compositionally biased region" description="Pro residues" evidence="1">
    <location>
        <begin position="765"/>
        <end position="774"/>
    </location>
</feature>
<feature type="compositionally biased region" description="Polar residues" evidence="1">
    <location>
        <begin position="104"/>
        <end position="118"/>
    </location>
</feature>
<feature type="compositionally biased region" description="Pro residues" evidence="1">
    <location>
        <begin position="40"/>
        <end position="51"/>
    </location>
</feature>
<feature type="compositionally biased region" description="Gly residues" evidence="1">
    <location>
        <begin position="406"/>
        <end position="422"/>
    </location>
</feature>
<feature type="compositionally biased region" description="Low complexity" evidence="1">
    <location>
        <begin position="475"/>
        <end position="485"/>
    </location>
</feature>
<feature type="region of interest" description="Disordered" evidence="1">
    <location>
        <begin position="1070"/>
        <end position="1151"/>
    </location>
</feature>
<feature type="region of interest" description="Disordered" evidence="1">
    <location>
        <begin position="1183"/>
        <end position="1302"/>
    </location>
</feature>
<feature type="compositionally biased region" description="Polar residues" evidence="1">
    <location>
        <begin position="729"/>
        <end position="738"/>
    </location>
</feature>
<evidence type="ECO:0000313" key="2">
    <source>
        <dbReference type="EMBL" id="TFK34749.1"/>
    </source>
</evidence>